<dbReference type="Gene3D" id="3.40.50.12090">
    <property type="match status" value="2"/>
</dbReference>
<keyword evidence="3" id="KW-1185">Reference proteome</keyword>
<feature type="signal peptide" evidence="1">
    <location>
        <begin position="1"/>
        <end position="25"/>
    </location>
</feature>
<dbReference type="PANTHER" id="PTHR30032">
    <property type="entry name" value="N-ACETYLMURAMOYL-L-ALANINE AMIDASE-RELATED"/>
    <property type="match status" value="1"/>
</dbReference>
<evidence type="ECO:0000313" key="2">
    <source>
        <dbReference type="EMBL" id="MBP1854694.1"/>
    </source>
</evidence>
<dbReference type="RefSeq" id="WP_209456167.1">
    <property type="nucleotide sequence ID" value="NZ_BAAACS010000013.1"/>
</dbReference>
<organism evidence="2 3">
    <name type="scientific">Metaclostridioides mangenotii</name>
    <dbReference type="NCBI Taxonomy" id="1540"/>
    <lineage>
        <taxon>Bacteria</taxon>
        <taxon>Bacillati</taxon>
        <taxon>Bacillota</taxon>
        <taxon>Clostridia</taxon>
        <taxon>Peptostreptococcales</taxon>
        <taxon>Peptostreptococcaceae</taxon>
        <taxon>Metaclostridioides</taxon>
    </lineage>
</organism>
<dbReference type="InterPro" id="IPR051922">
    <property type="entry name" value="Bact_Sporulation_Assoc"/>
</dbReference>
<gene>
    <name evidence="2" type="ORF">J2Z43_001084</name>
</gene>
<sequence>MKFKQLVTIALSCALLLSSNITTDAYNKPNVEKIVGKDNYETAALIADKQKYNTAILVNLDNSIADGLSSSGLSGAVNAPILLTKKDSIPGVTMTRITNVKKLYIIGGVNSVSPSVENNLKSKGITVIRIQGQDRIETSLNVASEIKKYSDSKYAFYTNGFKGEADAISIAPIAARYKAPIIQTDGIKTSYKSNANEKYVIGGVASMSESLVKLTGSFRIGGKDRFETNSFINEGIYDKNGEGIFYGFNHEWEAGMPKREGITYVCDGYNLVPGLVSAPLAKWEEFYLVSKGANTSALDRDNIRILGNIDKDLEDRLMKADPLVEDLLGLWKMGTDNFCSMGKFTFNDSYAGIYSANYDIININRNDVEWVEILIKDGNEKRIAAVGFTDKSHTYIFVSYLNKENGKFENAHTYKRDSQSSWVYMEEAEKIAIDACLNRYKGEITRKDISIRYIGMESELIGVGEPTYAFALEIKYDGRLVNKYIYVNQRTGEVYGNLTDNLNLS</sequence>
<dbReference type="EMBL" id="JAGGJX010000001">
    <property type="protein sequence ID" value="MBP1854694.1"/>
    <property type="molecule type" value="Genomic_DNA"/>
</dbReference>
<evidence type="ECO:0000313" key="3">
    <source>
        <dbReference type="Proteomes" id="UP000767291"/>
    </source>
</evidence>
<protein>
    <recommendedName>
        <fullName evidence="4">N-acetylmuramoyl-L-alanine amidase</fullName>
    </recommendedName>
</protein>
<evidence type="ECO:0000256" key="1">
    <source>
        <dbReference type="SAM" id="SignalP"/>
    </source>
</evidence>
<proteinExistence type="predicted"/>
<name>A0ABS4E9T6_9FIRM</name>
<dbReference type="Pfam" id="PF04122">
    <property type="entry name" value="CW_binding_2"/>
    <property type="match status" value="2"/>
</dbReference>
<comment type="caution">
    <text evidence="2">The sequence shown here is derived from an EMBL/GenBank/DDBJ whole genome shotgun (WGS) entry which is preliminary data.</text>
</comment>
<dbReference type="Proteomes" id="UP000767291">
    <property type="component" value="Unassembled WGS sequence"/>
</dbReference>
<feature type="chain" id="PRO_5047015556" description="N-acetylmuramoyl-L-alanine amidase" evidence="1">
    <location>
        <begin position="26"/>
        <end position="505"/>
    </location>
</feature>
<accession>A0ABS4E9T6</accession>
<dbReference type="PANTHER" id="PTHR30032:SF8">
    <property type="entry name" value="GERMINATION-SPECIFIC N-ACETYLMURAMOYL-L-ALANINE AMIDASE"/>
    <property type="match status" value="1"/>
</dbReference>
<keyword evidence="1" id="KW-0732">Signal</keyword>
<evidence type="ECO:0008006" key="4">
    <source>
        <dbReference type="Google" id="ProtNLM"/>
    </source>
</evidence>
<reference evidence="2 3" key="1">
    <citation type="submission" date="2021-03" db="EMBL/GenBank/DDBJ databases">
        <title>Genomic Encyclopedia of Type Strains, Phase IV (KMG-IV): sequencing the most valuable type-strain genomes for metagenomic binning, comparative biology and taxonomic classification.</title>
        <authorList>
            <person name="Goeker M."/>
        </authorList>
    </citation>
    <scope>NUCLEOTIDE SEQUENCE [LARGE SCALE GENOMIC DNA]</scope>
    <source>
        <strain evidence="2 3">DSM 1289</strain>
    </source>
</reference>
<dbReference type="InterPro" id="IPR007253">
    <property type="entry name" value="Cell_wall-bd_2"/>
</dbReference>